<organism evidence="3 4">
    <name type="scientific">Carbonactinospora thermoautotrophica</name>
    <dbReference type="NCBI Taxonomy" id="1469144"/>
    <lineage>
        <taxon>Bacteria</taxon>
        <taxon>Bacillati</taxon>
        <taxon>Actinomycetota</taxon>
        <taxon>Actinomycetes</taxon>
        <taxon>Kitasatosporales</taxon>
        <taxon>Carbonactinosporaceae</taxon>
        <taxon>Carbonactinospora</taxon>
    </lineage>
</organism>
<dbReference type="Proteomes" id="UP000070659">
    <property type="component" value="Unassembled WGS sequence"/>
</dbReference>
<proteinExistence type="predicted"/>
<evidence type="ECO:0000313" key="3">
    <source>
        <dbReference type="EMBL" id="KWX06161.1"/>
    </source>
</evidence>
<accession>A0A132N7N1</accession>
<feature type="compositionally biased region" description="Basic and acidic residues" evidence="1">
    <location>
        <begin position="106"/>
        <end position="116"/>
    </location>
</feature>
<reference evidence="3 5" key="2">
    <citation type="submission" date="2015-02" db="EMBL/GenBank/DDBJ databases">
        <title>Physiological reanalysis, assessment of diazotrophy, and genome sequences of multiple isolates of Streptomyces thermoautotrophicus.</title>
        <authorList>
            <person name="MacKellar D.C."/>
            <person name="Lieber L."/>
            <person name="Norman J."/>
            <person name="Bolger A."/>
            <person name="Tobin C."/>
            <person name="Murray J.W."/>
            <person name="Prell J."/>
        </authorList>
    </citation>
    <scope>NUCLEOTIDE SEQUENCE [LARGE SCALE GENOMIC DNA]</scope>
    <source>
        <strain evidence="3 5">UBT1</strain>
    </source>
</reference>
<comment type="caution">
    <text evidence="3">The sequence shown here is derived from an EMBL/GenBank/DDBJ whole genome shotgun (WGS) entry which is preliminary data.</text>
</comment>
<reference evidence="4" key="1">
    <citation type="submission" date="2015-02" db="EMBL/GenBank/DDBJ databases">
        <title>Physiological reanalysis, assessment of diazotrophy, and genome sequences of multiple isolates of Streptomyces thermoautotrophicus.</title>
        <authorList>
            <person name="MacKellar D.C."/>
            <person name="Lieber L."/>
            <person name="Norman J."/>
            <person name="Bolger A."/>
            <person name="Tobin C."/>
            <person name="Murray J.W."/>
            <person name="Friesen M."/>
            <person name="Prell J."/>
        </authorList>
    </citation>
    <scope>NUCLEOTIDE SEQUENCE [LARGE SCALE GENOMIC DNA]</scope>
    <source>
        <strain evidence="4">UBT1</strain>
    </source>
</reference>
<feature type="compositionally biased region" description="Basic residues" evidence="1">
    <location>
        <begin position="30"/>
        <end position="41"/>
    </location>
</feature>
<dbReference type="AlphaFoldDB" id="A0A132N7N1"/>
<feature type="region of interest" description="Disordered" evidence="1">
    <location>
        <begin position="1"/>
        <end position="116"/>
    </location>
</feature>
<protein>
    <submittedName>
        <fullName evidence="3">Uncharacterized protein</fullName>
    </submittedName>
</protein>
<evidence type="ECO:0000313" key="4">
    <source>
        <dbReference type="Proteomes" id="UP000070598"/>
    </source>
</evidence>
<dbReference type="EMBL" id="JYIJ01000019">
    <property type="protein sequence ID" value="KWW97708.1"/>
    <property type="molecule type" value="Genomic_DNA"/>
</dbReference>
<evidence type="ECO:0000313" key="5">
    <source>
        <dbReference type="Proteomes" id="UP000070659"/>
    </source>
</evidence>
<evidence type="ECO:0000256" key="1">
    <source>
        <dbReference type="SAM" id="MobiDB-lite"/>
    </source>
</evidence>
<dbReference type="Proteomes" id="UP000070598">
    <property type="component" value="Unassembled WGS sequence"/>
</dbReference>
<dbReference type="EMBL" id="JYIK01001112">
    <property type="protein sequence ID" value="KWX06161.1"/>
    <property type="molecule type" value="Genomic_DNA"/>
</dbReference>
<sequence length="116" mass="12665">MKSADSWSTPTVPRHVCGTRGTNPEGLPRGCRRSPRRRAARRPPGVSPPTWHRAAGPSPRRTGAPKPAHQRSGSPATGRTTNRRRSPWGSAQAARWPGWPAQVANNHDKSDDLPWA</sequence>
<feature type="compositionally biased region" description="Polar residues" evidence="1">
    <location>
        <begin position="71"/>
        <end position="80"/>
    </location>
</feature>
<feature type="compositionally biased region" description="Polar residues" evidence="1">
    <location>
        <begin position="1"/>
        <end position="11"/>
    </location>
</feature>
<evidence type="ECO:0000313" key="2">
    <source>
        <dbReference type="EMBL" id="KWW97708.1"/>
    </source>
</evidence>
<name>A0A132N7N1_9ACTN</name>
<gene>
    <name evidence="2" type="ORF">TH66_19565</name>
    <name evidence="3" type="ORF">TR74_22880</name>
</gene>